<reference evidence="4" key="1">
    <citation type="journal article" date="2019" name="Int. J. Syst. Evol. Microbiol.">
        <title>The Global Catalogue of Microorganisms (GCM) 10K type strain sequencing project: providing services to taxonomists for standard genome sequencing and annotation.</title>
        <authorList>
            <consortium name="The Broad Institute Genomics Platform"/>
            <consortium name="The Broad Institute Genome Sequencing Center for Infectious Disease"/>
            <person name="Wu L."/>
            <person name="Ma J."/>
        </authorList>
    </citation>
    <scope>NUCLEOTIDE SEQUENCE [LARGE SCALE GENOMIC DNA]</scope>
    <source>
        <strain evidence="4">CGMCC 4.7645</strain>
    </source>
</reference>
<dbReference type="InterPro" id="IPR045175">
    <property type="entry name" value="M28_fam"/>
</dbReference>
<evidence type="ECO:0000313" key="4">
    <source>
        <dbReference type="Proteomes" id="UP001597417"/>
    </source>
</evidence>
<dbReference type="PANTHER" id="PTHR12147">
    <property type="entry name" value="METALLOPEPTIDASE M28 FAMILY MEMBER"/>
    <property type="match status" value="1"/>
</dbReference>
<evidence type="ECO:0000259" key="2">
    <source>
        <dbReference type="Pfam" id="PF04389"/>
    </source>
</evidence>
<protein>
    <submittedName>
        <fullName evidence="3">M20/M25/M40 family metallo-hydrolase</fullName>
    </submittedName>
</protein>
<feature type="domain" description="Peptidase M28" evidence="2">
    <location>
        <begin position="123"/>
        <end position="335"/>
    </location>
</feature>
<accession>A0ABW5FP53</accession>
<organism evidence="3 4">
    <name type="scientific">Amycolatopsis pigmentata</name>
    <dbReference type="NCBI Taxonomy" id="450801"/>
    <lineage>
        <taxon>Bacteria</taxon>
        <taxon>Bacillati</taxon>
        <taxon>Actinomycetota</taxon>
        <taxon>Actinomycetes</taxon>
        <taxon>Pseudonocardiales</taxon>
        <taxon>Pseudonocardiaceae</taxon>
        <taxon>Amycolatopsis</taxon>
    </lineage>
</organism>
<dbReference type="Pfam" id="PF04389">
    <property type="entry name" value="Peptidase_M28"/>
    <property type="match status" value="1"/>
</dbReference>
<name>A0ABW5FP53_9PSEU</name>
<sequence>MVGPSPGRVRGHRRFALAAVVCLLFSACGSETGKPPEPVPRITDGQLAQQLKSAVSDSGAFTHLQALQEIADRNGGNRASPGPGYDASVDYVVSVLHGAGYDVTTPTYALSPDDSHGQPPPRNVIAQTRTGDSGRVVLLGAHLDSVPQGPGIVDNGSGVATLLEIATHLSASAPVRDAVRFAFFGSEETGSQGSGAYVQSLSAQDRAKLMLYLNLDMVASPNAGYFAQGGRGNDKSEAGPPGSATVAGVLADQLAKTGMDAENAEFTGDDEAPFIDANIPSGGAENGDRKDKNPGQAHAWGGQAGQPFDPCYHKACDQLGNVNRDVLNRYLHAVAGTTAYFATSGQDLPG</sequence>
<proteinExistence type="predicted"/>
<dbReference type="EMBL" id="JBHUKR010000004">
    <property type="protein sequence ID" value="MFD2415796.1"/>
    <property type="molecule type" value="Genomic_DNA"/>
</dbReference>
<evidence type="ECO:0000313" key="3">
    <source>
        <dbReference type="EMBL" id="MFD2415796.1"/>
    </source>
</evidence>
<gene>
    <name evidence="3" type="ORF">ACFSXZ_05590</name>
</gene>
<comment type="caution">
    <text evidence="3">The sequence shown here is derived from an EMBL/GenBank/DDBJ whole genome shotgun (WGS) entry which is preliminary data.</text>
</comment>
<keyword evidence="4" id="KW-1185">Reference proteome</keyword>
<dbReference type="PANTHER" id="PTHR12147:SF26">
    <property type="entry name" value="PEPTIDASE M28 DOMAIN-CONTAINING PROTEIN"/>
    <property type="match status" value="1"/>
</dbReference>
<dbReference type="InterPro" id="IPR007484">
    <property type="entry name" value="Peptidase_M28"/>
</dbReference>
<dbReference type="Gene3D" id="3.40.630.10">
    <property type="entry name" value="Zn peptidases"/>
    <property type="match status" value="1"/>
</dbReference>
<evidence type="ECO:0000256" key="1">
    <source>
        <dbReference type="SAM" id="MobiDB-lite"/>
    </source>
</evidence>
<dbReference type="SUPFAM" id="SSF53187">
    <property type="entry name" value="Zn-dependent exopeptidases"/>
    <property type="match status" value="1"/>
</dbReference>
<dbReference type="RefSeq" id="WP_378261922.1">
    <property type="nucleotide sequence ID" value="NZ_JBHUKR010000004.1"/>
</dbReference>
<dbReference type="Proteomes" id="UP001597417">
    <property type="component" value="Unassembled WGS sequence"/>
</dbReference>
<feature type="region of interest" description="Disordered" evidence="1">
    <location>
        <begin position="267"/>
        <end position="302"/>
    </location>
</feature>